<reference evidence="4 5" key="1">
    <citation type="submission" date="2020-08" db="EMBL/GenBank/DDBJ databases">
        <title>Sequencing the genomes of 1000 actinobacteria strains.</title>
        <authorList>
            <person name="Klenk H.-P."/>
        </authorList>
    </citation>
    <scope>NUCLEOTIDE SEQUENCE [LARGE SCALE GENOMIC DNA]</scope>
    <source>
        <strain evidence="4 5">DSM 105783</strain>
    </source>
</reference>
<name>A0A7W8TRX7_9MICC</name>
<dbReference type="PANTHER" id="PTHR16301:SF20">
    <property type="entry name" value="IMPACT FAMILY MEMBER YIGZ"/>
    <property type="match status" value="1"/>
</dbReference>
<dbReference type="Pfam" id="PF01205">
    <property type="entry name" value="Impact_N"/>
    <property type="match status" value="1"/>
</dbReference>
<dbReference type="SUPFAM" id="SSF54211">
    <property type="entry name" value="Ribosomal protein S5 domain 2-like"/>
    <property type="match status" value="1"/>
</dbReference>
<dbReference type="GO" id="GO:0006446">
    <property type="term" value="P:regulation of translational initiation"/>
    <property type="evidence" value="ECO:0007669"/>
    <property type="project" value="TreeGrafter"/>
</dbReference>
<protein>
    <submittedName>
        <fullName evidence="4">Putative YigZ family protein</fullName>
    </submittedName>
</protein>
<dbReference type="InterPro" id="IPR023582">
    <property type="entry name" value="Impact"/>
</dbReference>
<dbReference type="Gene3D" id="3.30.230.30">
    <property type="entry name" value="Impact, N-terminal domain"/>
    <property type="match status" value="1"/>
</dbReference>
<dbReference type="InterPro" id="IPR036956">
    <property type="entry name" value="Impact_N_sf"/>
</dbReference>
<comment type="similarity">
    <text evidence="1">Belongs to the IMPACT family.</text>
</comment>
<evidence type="ECO:0000259" key="3">
    <source>
        <dbReference type="Pfam" id="PF01205"/>
    </source>
</evidence>
<feature type="compositionally biased region" description="Basic and acidic residues" evidence="2">
    <location>
        <begin position="71"/>
        <end position="80"/>
    </location>
</feature>
<comment type="caution">
    <text evidence="4">The sequence shown here is derived from an EMBL/GenBank/DDBJ whole genome shotgun (WGS) entry which is preliminary data.</text>
</comment>
<evidence type="ECO:0000313" key="4">
    <source>
        <dbReference type="EMBL" id="MBB5511797.1"/>
    </source>
</evidence>
<dbReference type="Proteomes" id="UP000580797">
    <property type="component" value="Unassembled WGS sequence"/>
</dbReference>
<feature type="domain" description="Impact N-terminal" evidence="3">
    <location>
        <begin position="29"/>
        <end position="141"/>
    </location>
</feature>
<dbReference type="GO" id="GO:0005737">
    <property type="term" value="C:cytoplasm"/>
    <property type="evidence" value="ECO:0007669"/>
    <property type="project" value="TreeGrafter"/>
</dbReference>
<organism evidence="4 5">
    <name type="scientific">Neomicrococcus aestuarii</name>
    <dbReference type="NCBI Taxonomy" id="556325"/>
    <lineage>
        <taxon>Bacteria</taxon>
        <taxon>Bacillati</taxon>
        <taxon>Actinomycetota</taxon>
        <taxon>Actinomycetes</taxon>
        <taxon>Micrococcales</taxon>
        <taxon>Micrococcaceae</taxon>
        <taxon>Neomicrococcus</taxon>
    </lineage>
</organism>
<dbReference type="InterPro" id="IPR001498">
    <property type="entry name" value="Impact_N"/>
</dbReference>
<gene>
    <name evidence="4" type="ORF">HD598_000484</name>
</gene>
<dbReference type="EMBL" id="JACHDR010000001">
    <property type="protein sequence ID" value="MBB5511797.1"/>
    <property type="molecule type" value="Genomic_DNA"/>
</dbReference>
<dbReference type="InterPro" id="IPR020568">
    <property type="entry name" value="Ribosomal_Su5_D2-typ_SF"/>
</dbReference>
<proteinExistence type="inferred from homology"/>
<dbReference type="RefSeq" id="WP_183663553.1">
    <property type="nucleotide sequence ID" value="NZ_BAAARH010000006.1"/>
</dbReference>
<accession>A0A7W8TRX7</accession>
<dbReference type="PANTHER" id="PTHR16301">
    <property type="entry name" value="IMPACT-RELATED"/>
    <property type="match status" value="1"/>
</dbReference>
<evidence type="ECO:0000256" key="1">
    <source>
        <dbReference type="ARBA" id="ARBA00007665"/>
    </source>
</evidence>
<evidence type="ECO:0000256" key="2">
    <source>
        <dbReference type="SAM" id="MobiDB-lite"/>
    </source>
</evidence>
<evidence type="ECO:0000313" key="5">
    <source>
        <dbReference type="Proteomes" id="UP000580797"/>
    </source>
</evidence>
<sequence>MSSSTSVASQHVYWVPKESTETIHEIDIKRSRFIAYANRVESVDESRELLGRIRRAHFDARHHCSALSIGSKREIQRSSDDGEPSGTAGVPMLDAITQRAMPDGNNTLSDVFVVVVRYFGGTLLGAGGLVRAYSEAVSRVLDEMPLNKRALVQKFSVLTTAADAGRLNFGLRNHGIEVLDTSYGADSVRIEVGVFHEPEAISRLHEVVASISSGSAQVDARESTWIDLGR</sequence>
<dbReference type="AlphaFoldDB" id="A0A7W8TRX7"/>
<feature type="region of interest" description="Disordered" evidence="2">
    <location>
        <begin position="71"/>
        <end position="90"/>
    </location>
</feature>